<keyword evidence="1" id="KW-0812">Transmembrane</keyword>
<dbReference type="AlphaFoldDB" id="A0A9Q9B5W6"/>
<evidence type="ECO:0000313" key="2">
    <source>
        <dbReference type="EMBL" id="USW57942.1"/>
    </source>
</evidence>
<sequence length="515" mass="57872">MDMNATGPKDFKDAASLLSLRRWTRRHYTIVFAVLLCFSIWWGPYRSNTRDVDAIHLEALVQDLGATSGAETLVTEVEQAEPQLQDAAPFVVPQSQEQIFPSVISSEGIVPTGDEDGPRIDAYGHFVPHHRKIYSASSPEKKYWLVWWGGEGAYNPNIIPHPTEVDRWILMAQHERTDEGVVAGQEFICIAGFLMDKLVCQQPPILLPVADSIIGNCTGDRQWVNMAVGPRDGRMFYGPDNPYVMYGSQSTRSCLGLWLQDMRMLLQPFEQQRKDVGLFREATDLQRPEPYHVYEKNFFLFWDALGGVYVHHDIYPKRVFAQLGPGGNAGEDLAPAAAESDARCMSMFMPKIGLEKESIHQATNSLSITMCARTDPTCVATDENTFIMTIFQWKSFHMFHGIYEPYIMLFKRSAPFAVHAIGQRPYWINGRSQFTAESGAPKYIGKPDAIPTGHSEMFYVTSISWKNKGQTYHGFVDDPLFLAFGIEDGKSGVIDVTAGDLMQDLAVCDLTKQPT</sequence>
<organism evidence="2 3">
    <name type="scientific">Septoria linicola</name>
    <dbReference type="NCBI Taxonomy" id="215465"/>
    <lineage>
        <taxon>Eukaryota</taxon>
        <taxon>Fungi</taxon>
        <taxon>Dikarya</taxon>
        <taxon>Ascomycota</taxon>
        <taxon>Pezizomycotina</taxon>
        <taxon>Dothideomycetes</taxon>
        <taxon>Dothideomycetidae</taxon>
        <taxon>Mycosphaerellales</taxon>
        <taxon>Mycosphaerellaceae</taxon>
        <taxon>Septoria</taxon>
    </lineage>
</organism>
<evidence type="ECO:0000256" key="1">
    <source>
        <dbReference type="SAM" id="Phobius"/>
    </source>
</evidence>
<proteinExistence type="predicted"/>
<reference evidence="2" key="1">
    <citation type="submission" date="2022-06" db="EMBL/GenBank/DDBJ databases">
        <title>Complete genome sequences of two strains of the flax pathogen Septoria linicola.</title>
        <authorList>
            <person name="Lapalu N."/>
            <person name="Simon A."/>
            <person name="Demenou B."/>
            <person name="Paumier D."/>
            <person name="Guillot M.-P."/>
            <person name="Gout L."/>
            <person name="Valade R."/>
        </authorList>
    </citation>
    <scope>NUCLEOTIDE SEQUENCE</scope>
    <source>
        <strain evidence="2">SE15195</strain>
    </source>
</reference>
<accession>A0A9Q9B5W6</accession>
<keyword evidence="1" id="KW-0472">Membrane</keyword>
<protein>
    <submittedName>
        <fullName evidence="2">Uncharacterized protein</fullName>
    </submittedName>
</protein>
<dbReference type="EMBL" id="CP099427">
    <property type="protein sequence ID" value="USW57942.1"/>
    <property type="molecule type" value="Genomic_DNA"/>
</dbReference>
<keyword evidence="3" id="KW-1185">Reference proteome</keyword>
<evidence type="ECO:0000313" key="3">
    <source>
        <dbReference type="Proteomes" id="UP001056384"/>
    </source>
</evidence>
<keyword evidence="1" id="KW-1133">Transmembrane helix</keyword>
<name>A0A9Q9B5W6_9PEZI</name>
<dbReference type="Proteomes" id="UP001056384">
    <property type="component" value="Chromosome 10"/>
</dbReference>
<feature type="transmembrane region" description="Helical" evidence="1">
    <location>
        <begin position="28"/>
        <end position="45"/>
    </location>
</feature>
<gene>
    <name evidence="2" type="ORF">Slin15195_G112610</name>
</gene>